<accession>A0ABS1YEI1</accession>
<dbReference type="InterPro" id="IPR012334">
    <property type="entry name" value="Pectin_lyas_fold"/>
</dbReference>
<keyword evidence="3 5" id="KW-0732">Signal</keyword>
<dbReference type="SUPFAM" id="SSF51126">
    <property type="entry name" value="Pectin lyase-like"/>
    <property type="match status" value="1"/>
</dbReference>
<keyword evidence="2" id="KW-0964">Secreted</keyword>
<evidence type="ECO:0000256" key="3">
    <source>
        <dbReference type="ARBA" id="ARBA00022729"/>
    </source>
</evidence>
<evidence type="ECO:0000313" key="7">
    <source>
        <dbReference type="EMBL" id="MBM0275799.1"/>
    </source>
</evidence>
<gene>
    <name evidence="7" type="ORF">JM949_10315</name>
</gene>
<proteinExistence type="predicted"/>
<protein>
    <submittedName>
        <fullName evidence="7">Right-handed parallel beta-helix repeat-containing protein</fullName>
    </submittedName>
</protein>
<feature type="region of interest" description="Disordered" evidence="4">
    <location>
        <begin position="375"/>
        <end position="414"/>
    </location>
</feature>
<dbReference type="PANTHER" id="PTHR40088:SF2">
    <property type="entry name" value="SECRETED SUGAR HYDROLASE"/>
    <property type="match status" value="1"/>
</dbReference>
<organism evidence="7 8">
    <name type="scientific">Micromonospora tarensis</name>
    <dbReference type="NCBI Taxonomy" id="2806100"/>
    <lineage>
        <taxon>Bacteria</taxon>
        <taxon>Bacillati</taxon>
        <taxon>Actinomycetota</taxon>
        <taxon>Actinomycetes</taxon>
        <taxon>Micromonosporales</taxon>
        <taxon>Micromonosporaceae</taxon>
        <taxon>Micromonospora</taxon>
    </lineage>
</organism>
<feature type="chain" id="PRO_5046076243" evidence="5">
    <location>
        <begin position="30"/>
        <end position="871"/>
    </location>
</feature>
<evidence type="ECO:0000259" key="6">
    <source>
        <dbReference type="Pfam" id="PF13229"/>
    </source>
</evidence>
<dbReference type="InterPro" id="IPR039448">
    <property type="entry name" value="Beta_helix"/>
</dbReference>
<feature type="domain" description="Right handed beta helix" evidence="6">
    <location>
        <begin position="158"/>
        <end position="303"/>
    </location>
</feature>
<reference evidence="7 8" key="1">
    <citation type="submission" date="2021-01" db="EMBL/GenBank/DDBJ databases">
        <title>Draft genome sequence of Micromonospora sp. strain STR1s_6.</title>
        <authorList>
            <person name="Karlyshev A."/>
            <person name="Jawad R."/>
        </authorList>
    </citation>
    <scope>NUCLEOTIDE SEQUENCE [LARGE SCALE GENOMIC DNA]</scope>
    <source>
        <strain evidence="7 8">STR1S-6</strain>
    </source>
</reference>
<keyword evidence="8" id="KW-1185">Reference proteome</keyword>
<dbReference type="InterPro" id="IPR011050">
    <property type="entry name" value="Pectin_lyase_fold/virulence"/>
</dbReference>
<dbReference type="EMBL" id="JAEVHL010000034">
    <property type="protein sequence ID" value="MBM0275799.1"/>
    <property type="molecule type" value="Genomic_DNA"/>
</dbReference>
<dbReference type="RefSeq" id="WP_203148186.1">
    <property type="nucleotide sequence ID" value="NZ_JAEVHL010000034.1"/>
</dbReference>
<dbReference type="Pfam" id="PF13229">
    <property type="entry name" value="Beta_helix"/>
    <property type="match status" value="1"/>
</dbReference>
<dbReference type="Proteomes" id="UP000622245">
    <property type="component" value="Unassembled WGS sequence"/>
</dbReference>
<evidence type="ECO:0000256" key="5">
    <source>
        <dbReference type="SAM" id="SignalP"/>
    </source>
</evidence>
<feature type="signal peptide" evidence="5">
    <location>
        <begin position="1"/>
        <end position="29"/>
    </location>
</feature>
<dbReference type="InterPro" id="IPR052052">
    <property type="entry name" value="Polysaccharide_Lyase_9"/>
</dbReference>
<evidence type="ECO:0000256" key="4">
    <source>
        <dbReference type="SAM" id="MobiDB-lite"/>
    </source>
</evidence>
<comment type="subcellular location">
    <subcellularLocation>
        <location evidence="1">Secreted</location>
    </subcellularLocation>
</comment>
<dbReference type="PANTHER" id="PTHR40088">
    <property type="entry name" value="PECTATE LYASE (EUROFUNG)"/>
    <property type="match status" value="1"/>
</dbReference>
<name>A0ABS1YEI1_9ACTN</name>
<comment type="caution">
    <text evidence="7">The sequence shown here is derived from an EMBL/GenBank/DDBJ whole genome shotgun (WGS) entry which is preliminary data.</text>
</comment>
<evidence type="ECO:0000313" key="8">
    <source>
        <dbReference type="Proteomes" id="UP000622245"/>
    </source>
</evidence>
<evidence type="ECO:0000256" key="1">
    <source>
        <dbReference type="ARBA" id="ARBA00004613"/>
    </source>
</evidence>
<sequence>MDRRIVARLAVVPLIGGAALVGPVTPAVAAASAPVARAAANPANELYVSSKDCASGADGSEAAPYCTISAAAAVVQPGQTVLVQPGDYPESVTVTRSGIEGAPITFRAVNSASGQVRVGNIGGAVVGTVFALNAVRDVVIDGFGLIDTPGLAPVVVQASTRITINDVSSHASRAPAVVHLAGSSRDVSISRSWLVQSGGPAIRIDPGVSETTVVNNQLYFGGLLATDAPGLVVTNNTVLVNCVRGIDVVGSSSGLSIQNNIVRTIPFPGTCKTPQDAIAIAVAAPPATGTITDYNLIDPVSGGPVYQWAGTSFADLSSFRAATGQGGHDIAADPLIGASTGYTPRSYLPADPASPAVDSANALAPGVARTDMFGNPHSDNPAVANTGTGNGFHDRGAVEAQGAPGNGQYDLRHRSGDDSFAVTATGKPQFAWPVDGEGGTISYRFDGRRYPIVTSASSVASSFRQAGSGCVSVAISYTGYRSAATKSDFVCTTVGTRYTPSAPTRLLDTRAAIGTATTTPVPANGEVTVPIPAVNGVPTADIIAVALNLTVTAPTKPGFISVRAPGGESDSSSVNFVANETVPNLVMTQVHGGTVRLVNRSGGTVHLIADLQGVYGRRGSGFKALDPTRVLDTRTGTGLPLAANGDRRLDLSGKLPADATAAILNVTVTAPTAAGVLSVYPDGSPAPVASNLNFVARQTIPNLVVVPVVAGKVMVRNASSGTTHVVADLAGYFGSAGSGADQTYVPAEGRVADSRDDSGWLRVLHPGPFPAFAVGGAPISRNTSCGTACPPVTAGVLNLTVTQPAAAGVLTAYPRGAARPTASNVNFVAGETASNLVVSKSGDGYVDVFNNSSGTAHLIADQAGYFIASAY</sequence>
<evidence type="ECO:0000256" key="2">
    <source>
        <dbReference type="ARBA" id="ARBA00022525"/>
    </source>
</evidence>
<dbReference type="Gene3D" id="2.160.20.10">
    <property type="entry name" value="Single-stranded right-handed beta-helix, Pectin lyase-like"/>
    <property type="match status" value="1"/>
</dbReference>